<keyword evidence="3" id="KW-1185">Reference proteome</keyword>
<protein>
    <submittedName>
        <fullName evidence="2">Sigma-70 family RNA polymerase sigma factor</fullName>
    </submittedName>
</protein>
<dbReference type="Proteomes" id="UP000767334">
    <property type="component" value="Unassembled WGS sequence"/>
</dbReference>
<dbReference type="InterPro" id="IPR013324">
    <property type="entry name" value="RNA_pol_sigma_r3/r4-like"/>
</dbReference>
<dbReference type="InterPro" id="IPR014284">
    <property type="entry name" value="RNA_pol_sigma-70_dom"/>
</dbReference>
<dbReference type="NCBIfam" id="TIGR02937">
    <property type="entry name" value="sigma70-ECF"/>
    <property type="match status" value="1"/>
</dbReference>
<dbReference type="Gene3D" id="1.20.140.160">
    <property type="match status" value="1"/>
</dbReference>
<dbReference type="InterPro" id="IPR007627">
    <property type="entry name" value="RNA_pol_sigma70_r2"/>
</dbReference>
<evidence type="ECO:0000259" key="1">
    <source>
        <dbReference type="Pfam" id="PF04542"/>
    </source>
</evidence>
<dbReference type="SUPFAM" id="SSF88659">
    <property type="entry name" value="Sigma3 and sigma4 domains of RNA polymerase sigma factors"/>
    <property type="match status" value="1"/>
</dbReference>
<dbReference type="InterPro" id="IPR013325">
    <property type="entry name" value="RNA_pol_sigma_r2"/>
</dbReference>
<dbReference type="Pfam" id="PF04542">
    <property type="entry name" value="Sigma70_r2"/>
    <property type="match status" value="1"/>
</dbReference>
<comment type="caution">
    <text evidence="2">The sequence shown here is derived from an EMBL/GenBank/DDBJ whole genome shotgun (WGS) entry which is preliminary data.</text>
</comment>
<name>A0ABS2FF58_9CLOT</name>
<reference evidence="2 3" key="1">
    <citation type="journal article" date="2021" name="Sci. Rep.">
        <title>The distribution of antibiotic resistance genes in chicken gut microbiota commensals.</title>
        <authorList>
            <person name="Juricova H."/>
            <person name="Matiasovicova J."/>
            <person name="Kubasova T."/>
            <person name="Cejkova D."/>
            <person name="Rychlik I."/>
        </authorList>
    </citation>
    <scope>NUCLEOTIDE SEQUENCE [LARGE SCALE GENOMIC DNA]</scope>
    <source>
        <strain evidence="2 3">An435</strain>
    </source>
</reference>
<dbReference type="Gene3D" id="1.20.120.1810">
    <property type="match status" value="1"/>
</dbReference>
<dbReference type="SUPFAM" id="SSF88946">
    <property type="entry name" value="Sigma2 domain of RNA polymerase sigma factors"/>
    <property type="match status" value="1"/>
</dbReference>
<dbReference type="RefSeq" id="WP_195963757.1">
    <property type="nucleotide sequence ID" value="NZ_JACJLL010000028.1"/>
</dbReference>
<proteinExistence type="predicted"/>
<feature type="domain" description="RNA polymerase sigma-70 region 2" evidence="1">
    <location>
        <begin position="25"/>
        <end position="88"/>
    </location>
</feature>
<evidence type="ECO:0000313" key="2">
    <source>
        <dbReference type="EMBL" id="MBM6818971.1"/>
    </source>
</evidence>
<accession>A0ABS2FF58</accession>
<evidence type="ECO:0000313" key="3">
    <source>
        <dbReference type="Proteomes" id="UP000767334"/>
    </source>
</evidence>
<organism evidence="2 3">
    <name type="scientific">Clostridium saudiense</name>
    <dbReference type="NCBI Taxonomy" id="1414720"/>
    <lineage>
        <taxon>Bacteria</taxon>
        <taxon>Bacillati</taxon>
        <taxon>Bacillota</taxon>
        <taxon>Clostridia</taxon>
        <taxon>Eubacteriales</taxon>
        <taxon>Clostridiaceae</taxon>
        <taxon>Clostridium</taxon>
    </lineage>
</organism>
<gene>
    <name evidence="2" type="ORF">H6A19_06400</name>
</gene>
<sequence>MNFNYIESLVAKAKKGDVSSKEIIFKEFRPMILNISKRTFVHGYDFSDIEHECYATLLKCIKTYDLDKKRFVAYATMAIKNNINYLIKKTCNRSSCEGSEALILNGTLEHVLPSNNEPVDVQVTDSILAKNLYKYIDKLPQQHKDILNFTLINNGSLKEYSKNNNINYPTTVNIKNRAINQLRKEILT</sequence>
<dbReference type="EMBL" id="JACJLL010000028">
    <property type="protein sequence ID" value="MBM6818971.1"/>
    <property type="molecule type" value="Genomic_DNA"/>
</dbReference>